<dbReference type="PANTHER" id="PTHR45752">
    <property type="entry name" value="LEUCINE-RICH REPEAT-CONTAINING"/>
    <property type="match status" value="1"/>
</dbReference>
<sequence>MDLCKLPKEIIQLIIDFLPRDDWKKLVELDNWVGSYTFRKFYEKITLVNDPYAYSLSTCYTGMRTPKAEPFFGNKVNSGCVFGSMYAFSQFIEDYPEFIPAEITFHSLQLLISLLMTNLTFLQKVEKIRFNQVYEQSPQLASTLAQLFAMIQKYDLNYYSEVFDSEVDRWLDNIKFPTRIRNIEVPEGTIIDFEKFFRQHPNLDSLVTRNLYQCDKDVFPESLTYVGYVLFPGVNTTVELPQTIKHVKLKCLEDAPTFSKDLDLAASEGLESLAITGCWIDEPIRLPENLKSFRYDECLCNCHFNDLFVGPEHITRLDIHGSFGLTLYYSLFYEATFPETLQEFYFENTNIIQVMTPDMWGDIDMSACVLEHPFIKDDKVFKIDHHFKLPKSLKVLYLHSPFTTIDSTWRIPDNVSRLSLLSIQYMMDFANFHMPKGLKYFFLEAIHGFTYNDESTNYVYFPQGIETFVYSGSPIKSPDSNLLELPSLKKIVFGSNLVSPNIKDRVTFDGIPLGETDFSKMTNLETFEMNIQPILGELNMKFPNNLHILKFALCKIDSISPTFQFPSNLRELSFECVNFDLEMLNRLPQTLEIIDFTNCRCAESDLLDLNLPYLIRLNMNNCELSQSTFEKLKLKKFSRLKEVCLSNNKFDRIDLSAFPETLTNLSLFRCTEVVTASSETNLPNLRFLDISSNQVGIIKDSSELEPRFHIPRKLHTLSMKNCGISNAEFAIWPKKLGKLCLELNKIDPQAVHSLCMKYHSVAQFEGIHVTDFFPGSKYGIYANFIASRVLFVQEFGDVAEPVPRRPT</sequence>
<dbReference type="OrthoDB" id="1099686at2759"/>
<dbReference type="PANTHER" id="PTHR45752:SF195">
    <property type="entry name" value="LEUCINE-RICH REPEAT (LRR) FAMILY PROTEIN-RELATED"/>
    <property type="match status" value="1"/>
</dbReference>
<evidence type="ECO:0000313" key="2">
    <source>
        <dbReference type="Proteomes" id="UP000694255"/>
    </source>
</evidence>
<dbReference type="PROSITE" id="PS51450">
    <property type="entry name" value="LRR"/>
    <property type="match status" value="1"/>
</dbReference>
<reference evidence="1 2" key="1">
    <citation type="journal article" date="2021" name="DNA Res.">
        <title>Genome analysis of Candida subhashii reveals its hybrid nature and dual mitochondrial genome conformations.</title>
        <authorList>
            <person name="Mixao V."/>
            <person name="Hegedusova E."/>
            <person name="Saus E."/>
            <person name="Pryszcz L.P."/>
            <person name="Cillingova A."/>
            <person name="Nosek J."/>
            <person name="Gabaldon T."/>
        </authorList>
    </citation>
    <scope>NUCLEOTIDE SEQUENCE [LARGE SCALE GENOMIC DNA]</scope>
    <source>
        <strain evidence="1 2">CBS 10753</strain>
    </source>
</reference>
<dbReference type="GeneID" id="73470054"/>
<organism evidence="1 2">
    <name type="scientific">[Candida] subhashii</name>
    <dbReference type="NCBI Taxonomy" id="561895"/>
    <lineage>
        <taxon>Eukaryota</taxon>
        <taxon>Fungi</taxon>
        <taxon>Dikarya</taxon>
        <taxon>Ascomycota</taxon>
        <taxon>Saccharomycotina</taxon>
        <taxon>Pichiomycetes</taxon>
        <taxon>Debaryomycetaceae</taxon>
        <taxon>Spathaspora</taxon>
    </lineage>
</organism>
<keyword evidence="2" id="KW-1185">Reference proteome</keyword>
<dbReference type="AlphaFoldDB" id="A0A8J5QJG3"/>
<proteinExistence type="predicted"/>
<dbReference type="EMBL" id="JAGSYN010000142">
    <property type="protein sequence ID" value="KAG7663253.1"/>
    <property type="molecule type" value="Genomic_DNA"/>
</dbReference>
<accession>A0A8J5QJG3</accession>
<dbReference type="RefSeq" id="XP_049263485.1">
    <property type="nucleotide sequence ID" value="XM_049407089.1"/>
</dbReference>
<evidence type="ECO:0000313" key="1">
    <source>
        <dbReference type="EMBL" id="KAG7663253.1"/>
    </source>
</evidence>
<gene>
    <name evidence="1" type="ORF">J8A68_003253</name>
</gene>
<comment type="caution">
    <text evidence="1">The sequence shown here is derived from an EMBL/GenBank/DDBJ whole genome shotgun (WGS) entry which is preliminary data.</text>
</comment>
<dbReference type="InterPro" id="IPR050715">
    <property type="entry name" value="LRR-SigEffector_domain"/>
</dbReference>
<dbReference type="InterPro" id="IPR001611">
    <property type="entry name" value="Leu-rich_rpt"/>
</dbReference>
<name>A0A8J5QJG3_9ASCO</name>
<protein>
    <submittedName>
        <fullName evidence="1">Uncharacterized protein</fullName>
    </submittedName>
</protein>
<dbReference type="Proteomes" id="UP000694255">
    <property type="component" value="Unassembled WGS sequence"/>
</dbReference>